<evidence type="ECO:0000256" key="4">
    <source>
        <dbReference type="ARBA" id="ARBA00022475"/>
    </source>
</evidence>
<accession>A0A2U3K9H6</accession>
<dbReference type="PANTHER" id="PTHR33446:SF13">
    <property type="entry name" value="TONB PROTEIN"/>
    <property type="match status" value="1"/>
</dbReference>
<evidence type="ECO:0000256" key="2">
    <source>
        <dbReference type="ARBA" id="ARBA00006555"/>
    </source>
</evidence>
<reference evidence="14" key="1">
    <citation type="submission" date="2018-02" db="EMBL/GenBank/DDBJ databases">
        <authorList>
            <person name="Hausmann B."/>
        </authorList>
    </citation>
    <scope>NUCLEOTIDE SEQUENCE [LARGE SCALE GENOMIC DNA]</scope>
    <source>
        <strain evidence="14">Peat soil MAG SbA1</strain>
    </source>
</reference>
<dbReference type="InterPro" id="IPR037682">
    <property type="entry name" value="TonB_C"/>
</dbReference>
<evidence type="ECO:0000313" key="13">
    <source>
        <dbReference type="EMBL" id="SPF36217.1"/>
    </source>
</evidence>
<feature type="transmembrane region" description="Helical" evidence="11">
    <location>
        <begin position="17"/>
        <end position="38"/>
    </location>
</feature>
<feature type="region of interest" description="Disordered" evidence="10">
    <location>
        <begin position="103"/>
        <end position="138"/>
    </location>
</feature>
<evidence type="ECO:0000256" key="3">
    <source>
        <dbReference type="ARBA" id="ARBA00022448"/>
    </source>
</evidence>
<dbReference type="OrthoDB" id="119084at2"/>
<feature type="domain" description="TonB C-terminal" evidence="12">
    <location>
        <begin position="172"/>
        <end position="262"/>
    </location>
</feature>
<evidence type="ECO:0000256" key="9">
    <source>
        <dbReference type="ARBA" id="ARBA00023136"/>
    </source>
</evidence>
<dbReference type="PANTHER" id="PTHR33446">
    <property type="entry name" value="PROTEIN TONB-RELATED"/>
    <property type="match status" value="1"/>
</dbReference>
<dbReference type="GO" id="GO:0015031">
    <property type="term" value="P:protein transport"/>
    <property type="evidence" value="ECO:0007669"/>
    <property type="project" value="UniProtKB-KW"/>
</dbReference>
<proteinExistence type="inferred from homology"/>
<evidence type="ECO:0000256" key="7">
    <source>
        <dbReference type="ARBA" id="ARBA00022927"/>
    </source>
</evidence>
<organism evidence="13 14">
    <name type="scientific">Candidatus Sulfotelmatobacter kueseliae</name>
    <dbReference type="NCBI Taxonomy" id="2042962"/>
    <lineage>
        <taxon>Bacteria</taxon>
        <taxon>Pseudomonadati</taxon>
        <taxon>Acidobacteriota</taxon>
        <taxon>Terriglobia</taxon>
        <taxon>Terriglobales</taxon>
        <taxon>Candidatus Korobacteraceae</taxon>
        <taxon>Candidatus Sulfotelmatobacter</taxon>
    </lineage>
</organism>
<dbReference type="Pfam" id="PF13103">
    <property type="entry name" value="TonB_2"/>
    <property type="match status" value="1"/>
</dbReference>
<name>A0A2U3K9H6_9BACT</name>
<dbReference type="GO" id="GO:0005886">
    <property type="term" value="C:plasma membrane"/>
    <property type="evidence" value="ECO:0007669"/>
    <property type="project" value="UniProtKB-SubCell"/>
</dbReference>
<evidence type="ECO:0000256" key="1">
    <source>
        <dbReference type="ARBA" id="ARBA00004383"/>
    </source>
</evidence>
<keyword evidence="13" id="KW-0132">Cell division</keyword>
<dbReference type="Gene3D" id="3.30.1150.10">
    <property type="match status" value="1"/>
</dbReference>
<keyword evidence="5" id="KW-0997">Cell inner membrane</keyword>
<keyword evidence="3" id="KW-0813">Transport</keyword>
<dbReference type="EMBL" id="OMOD01000057">
    <property type="protein sequence ID" value="SPF36217.1"/>
    <property type="molecule type" value="Genomic_DNA"/>
</dbReference>
<evidence type="ECO:0000259" key="12">
    <source>
        <dbReference type="PROSITE" id="PS52015"/>
    </source>
</evidence>
<evidence type="ECO:0000256" key="8">
    <source>
        <dbReference type="ARBA" id="ARBA00022989"/>
    </source>
</evidence>
<protein>
    <submittedName>
        <fullName evidence="13">Cell division and transport-associated protein TolA</fullName>
    </submittedName>
</protein>
<keyword evidence="6 11" id="KW-0812">Transmembrane</keyword>
<comment type="similarity">
    <text evidence="2">Belongs to the TonB family.</text>
</comment>
<keyword evidence="7" id="KW-0653">Protein transport</keyword>
<keyword evidence="4" id="KW-1003">Cell membrane</keyword>
<keyword evidence="9 11" id="KW-0472">Membrane</keyword>
<dbReference type="GO" id="GO:0055085">
    <property type="term" value="P:transmembrane transport"/>
    <property type="evidence" value="ECO:0007669"/>
    <property type="project" value="InterPro"/>
</dbReference>
<dbReference type="Proteomes" id="UP000238701">
    <property type="component" value="Unassembled WGS sequence"/>
</dbReference>
<evidence type="ECO:0000313" key="14">
    <source>
        <dbReference type="Proteomes" id="UP000238701"/>
    </source>
</evidence>
<dbReference type="InterPro" id="IPR006260">
    <property type="entry name" value="TonB/TolA_C"/>
</dbReference>
<keyword evidence="13" id="KW-0131">Cell cycle</keyword>
<keyword evidence="8 11" id="KW-1133">Transmembrane helix</keyword>
<dbReference type="SUPFAM" id="SSF74653">
    <property type="entry name" value="TolA/TonB C-terminal domain"/>
    <property type="match status" value="1"/>
</dbReference>
<dbReference type="PROSITE" id="PS52015">
    <property type="entry name" value="TONB_CTD"/>
    <property type="match status" value="1"/>
</dbReference>
<dbReference type="GO" id="GO:0051301">
    <property type="term" value="P:cell division"/>
    <property type="evidence" value="ECO:0007669"/>
    <property type="project" value="UniProtKB-KW"/>
</dbReference>
<gene>
    <name evidence="13" type="ORF">SBA1_150064</name>
</gene>
<dbReference type="AlphaFoldDB" id="A0A2U3K9H6"/>
<comment type="subcellular location">
    <subcellularLocation>
        <location evidence="1">Cell inner membrane</location>
        <topology evidence="1">Single-pass membrane protein</topology>
        <orientation evidence="1">Periplasmic side</orientation>
    </subcellularLocation>
</comment>
<evidence type="ECO:0000256" key="11">
    <source>
        <dbReference type="SAM" id="Phobius"/>
    </source>
</evidence>
<sequence length="262" mass="28208">MPANAEIYFEHERWGRALAWSAGLHVGVTVMLLVYAALLHRTGGETWGAGGGGEAIGATLVSTVPLPSNPAQTQNVLANQSKGLTQSEPKIEEKAPDAIEIQGKNAKIKPRKKQETAATEKAQAPPEEENNQVPFGEGGPVSGPYGTFSAGGAKGGFGITGGGGDFGSKYGWYVQVIQRKVAENWLKYEVDPRITSAERVYITFDVERDGHPANVQIEQSSGVPSLDISAKRALERIDTFGPLPMDYAGSKISVEFWFDYKR</sequence>
<dbReference type="NCBIfam" id="TIGR01352">
    <property type="entry name" value="tonB_Cterm"/>
    <property type="match status" value="1"/>
</dbReference>
<evidence type="ECO:0000256" key="6">
    <source>
        <dbReference type="ARBA" id="ARBA00022692"/>
    </source>
</evidence>
<evidence type="ECO:0000256" key="10">
    <source>
        <dbReference type="SAM" id="MobiDB-lite"/>
    </source>
</evidence>
<dbReference type="InterPro" id="IPR051045">
    <property type="entry name" value="TonB-dependent_transducer"/>
</dbReference>
<evidence type="ECO:0000256" key="5">
    <source>
        <dbReference type="ARBA" id="ARBA00022519"/>
    </source>
</evidence>